<feature type="transmembrane region" description="Helical" evidence="4">
    <location>
        <begin position="147"/>
        <end position="167"/>
    </location>
</feature>
<dbReference type="PROSITE" id="PS01124">
    <property type="entry name" value="HTH_ARAC_FAMILY_2"/>
    <property type="match status" value="1"/>
</dbReference>
<evidence type="ECO:0000313" key="6">
    <source>
        <dbReference type="EMBL" id="GGW29731.1"/>
    </source>
</evidence>
<evidence type="ECO:0000256" key="3">
    <source>
        <dbReference type="ARBA" id="ARBA00023163"/>
    </source>
</evidence>
<keyword evidence="2" id="KW-0238">DNA-binding</keyword>
<protein>
    <recommendedName>
        <fullName evidence="5">HTH araC/xylS-type domain-containing protein</fullName>
    </recommendedName>
</protein>
<keyword evidence="1" id="KW-0805">Transcription regulation</keyword>
<evidence type="ECO:0000256" key="1">
    <source>
        <dbReference type="ARBA" id="ARBA00023015"/>
    </source>
</evidence>
<dbReference type="InterPro" id="IPR018062">
    <property type="entry name" value="HTH_AraC-typ_CS"/>
</dbReference>
<dbReference type="EMBL" id="BMWP01000007">
    <property type="protein sequence ID" value="GGW29731.1"/>
    <property type="molecule type" value="Genomic_DNA"/>
</dbReference>
<dbReference type="Gene3D" id="1.25.40.10">
    <property type="entry name" value="Tetratricopeptide repeat domain"/>
    <property type="match status" value="2"/>
</dbReference>
<reference evidence="6" key="2">
    <citation type="submission" date="2020-09" db="EMBL/GenBank/DDBJ databases">
        <authorList>
            <person name="Sun Q."/>
            <person name="Kim S."/>
        </authorList>
    </citation>
    <scope>NUCLEOTIDE SEQUENCE</scope>
    <source>
        <strain evidence="6">KCTC 12113</strain>
    </source>
</reference>
<gene>
    <name evidence="6" type="ORF">GCM10007383_13720</name>
</gene>
<dbReference type="Gene3D" id="3.40.50.10070">
    <property type="entry name" value="TolB, N-terminal domain"/>
    <property type="match status" value="1"/>
</dbReference>
<reference evidence="6" key="1">
    <citation type="journal article" date="2014" name="Int. J. Syst. Evol. Microbiol.">
        <title>Complete genome sequence of Corynebacterium casei LMG S-19264T (=DSM 44701T), isolated from a smear-ripened cheese.</title>
        <authorList>
            <consortium name="US DOE Joint Genome Institute (JGI-PGF)"/>
            <person name="Walter F."/>
            <person name="Albersmeier A."/>
            <person name="Kalinowski J."/>
            <person name="Ruckert C."/>
        </authorList>
    </citation>
    <scope>NUCLEOTIDE SEQUENCE</scope>
    <source>
        <strain evidence="6">KCTC 12113</strain>
    </source>
</reference>
<dbReference type="SMART" id="SM00028">
    <property type="entry name" value="TPR"/>
    <property type="match status" value="5"/>
</dbReference>
<evidence type="ECO:0000313" key="7">
    <source>
        <dbReference type="Proteomes" id="UP000634668"/>
    </source>
</evidence>
<dbReference type="SMART" id="SM00342">
    <property type="entry name" value="HTH_ARAC"/>
    <property type="match status" value="1"/>
</dbReference>
<dbReference type="InterPro" id="IPR011990">
    <property type="entry name" value="TPR-like_helical_dom_sf"/>
</dbReference>
<evidence type="ECO:0000256" key="4">
    <source>
        <dbReference type="SAM" id="Phobius"/>
    </source>
</evidence>
<organism evidence="6 7">
    <name type="scientific">Arenibacter certesii</name>
    <dbReference type="NCBI Taxonomy" id="228955"/>
    <lineage>
        <taxon>Bacteria</taxon>
        <taxon>Pseudomonadati</taxon>
        <taxon>Bacteroidota</taxon>
        <taxon>Flavobacteriia</taxon>
        <taxon>Flavobacteriales</taxon>
        <taxon>Flavobacteriaceae</taxon>
        <taxon>Arenibacter</taxon>
    </lineage>
</organism>
<dbReference type="Pfam" id="PF12833">
    <property type="entry name" value="HTH_18"/>
    <property type="match status" value="1"/>
</dbReference>
<dbReference type="InterPro" id="IPR009057">
    <property type="entry name" value="Homeodomain-like_sf"/>
</dbReference>
<dbReference type="PANTHER" id="PTHR43280:SF2">
    <property type="entry name" value="HTH-TYPE TRANSCRIPTIONAL REGULATOR EXSA"/>
    <property type="match status" value="1"/>
</dbReference>
<dbReference type="AlphaFoldDB" id="A0A918MJU9"/>
<keyword evidence="4" id="KW-0472">Membrane</keyword>
<dbReference type="Gene3D" id="1.10.10.60">
    <property type="entry name" value="Homeodomain-like"/>
    <property type="match status" value="1"/>
</dbReference>
<dbReference type="GO" id="GO:0043565">
    <property type="term" value="F:sequence-specific DNA binding"/>
    <property type="evidence" value="ECO:0007669"/>
    <property type="project" value="InterPro"/>
</dbReference>
<dbReference type="SUPFAM" id="SSF48452">
    <property type="entry name" value="TPR-like"/>
    <property type="match status" value="1"/>
</dbReference>
<dbReference type="PANTHER" id="PTHR43280">
    <property type="entry name" value="ARAC-FAMILY TRANSCRIPTIONAL REGULATOR"/>
    <property type="match status" value="1"/>
</dbReference>
<name>A0A918MJU9_9FLAO</name>
<keyword evidence="3" id="KW-0804">Transcription</keyword>
<keyword evidence="4" id="KW-1133">Transmembrane helix</keyword>
<dbReference type="PROSITE" id="PS00041">
    <property type="entry name" value="HTH_ARAC_FAMILY_1"/>
    <property type="match status" value="1"/>
</dbReference>
<dbReference type="RefSeq" id="WP_026812500.1">
    <property type="nucleotide sequence ID" value="NZ_BMWP01000007.1"/>
</dbReference>
<keyword evidence="4" id="KW-0812">Transmembrane</keyword>
<accession>A0A918MJU9</accession>
<proteinExistence type="predicted"/>
<dbReference type="InterPro" id="IPR019734">
    <property type="entry name" value="TPR_rpt"/>
</dbReference>
<dbReference type="InterPro" id="IPR018060">
    <property type="entry name" value="HTH_AraC"/>
</dbReference>
<feature type="domain" description="HTH araC/xylS-type" evidence="5">
    <location>
        <begin position="14"/>
        <end position="113"/>
    </location>
</feature>
<evidence type="ECO:0000259" key="5">
    <source>
        <dbReference type="PROSITE" id="PS01124"/>
    </source>
</evidence>
<dbReference type="SUPFAM" id="SSF46689">
    <property type="entry name" value="Homeodomain-like"/>
    <property type="match status" value="1"/>
</dbReference>
<sequence>MTTLSHSQDDGFIAKLTDILSANLENENFGVRELASSIGLSRSQLHRKLHAIKGESASQFIREYRLQKALKLLKSNIYTVAEVAYKVGFASPTYFNTCFNDYFGYSPGKVKDKSFISLQEKDLEEGATTAIKPWAAFIGSNVYRFRLTIISILTVVAIGILFFFYHLNSNRNNLLNGTIKEEAKTIAIIPFKNLSEEIENQYYADGIMASIQSNLNKMSGIKVISSTSMEQYRETVKTASEIAEDLGVSYLLEASVQQYEDKIRIIVRLIEAKKDHQIWSETYDRSLKDIFAMQTEISEQIAKKLNANLSLEELKQVERMPTDDLEAYSLYLKGKYFKDHGGEHSFENSNKYYQEAIDKDPEFALAYSGLADLHFMHLFTGLSEGTILDKLNNIRQLALIATALDEGLAEPHSILGSLEGVFNYNWKEAEKELVIAIGLDPGNYLTRMQYARILFVTERFEEAMEQLSHAQLLNPLCYYVYSFSAIYKVQMGNYAEASEDTNKALEINKGYITAYWINFDLHMVQGNYDLANKDLQCILELDPKTSQYSPVIAKLYKENGIDEIFKWLIDFDETLNEVNVPFFMAQKYSFLGEKDKALELLENSLELRIPHIIRIKHNIYFRNLHTEPRFLALLKKMNLSATYGPQNSIY</sequence>
<evidence type="ECO:0000256" key="2">
    <source>
        <dbReference type="ARBA" id="ARBA00023125"/>
    </source>
</evidence>
<comment type="caution">
    <text evidence="6">The sequence shown here is derived from an EMBL/GenBank/DDBJ whole genome shotgun (WGS) entry which is preliminary data.</text>
</comment>
<dbReference type="GO" id="GO:0003700">
    <property type="term" value="F:DNA-binding transcription factor activity"/>
    <property type="evidence" value="ECO:0007669"/>
    <property type="project" value="InterPro"/>
</dbReference>
<keyword evidence="7" id="KW-1185">Reference proteome</keyword>
<dbReference type="Proteomes" id="UP000634668">
    <property type="component" value="Unassembled WGS sequence"/>
</dbReference>